<protein>
    <submittedName>
        <fullName evidence="1">Uncharacterized protein</fullName>
    </submittedName>
</protein>
<sequence>MIAVLINTEAAAATAVAADIARAAFEVSEAPLHDLPAPSSELAAIAGTFESDEGPVDLTPCGARLCFNLPDVTAERRALKREAPFVYAIDRDTMVRFVRRRGRVDWTFAYTAGLMTDAKRRTR</sequence>
<accession>A0A143PIC7</accession>
<keyword evidence="2" id="KW-1185">Reference proteome</keyword>
<proteinExistence type="predicted"/>
<dbReference type="STRING" id="1855912.LuPra_01501"/>
<dbReference type="Proteomes" id="UP000076079">
    <property type="component" value="Chromosome"/>
</dbReference>
<dbReference type="EMBL" id="CP015136">
    <property type="protein sequence ID" value="AMY08307.1"/>
    <property type="molecule type" value="Genomic_DNA"/>
</dbReference>
<gene>
    <name evidence="1" type="ORF">LuPra_01501</name>
</gene>
<name>A0A143PIC7_LUTPR</name>
<organism evidence="1 2">
    <name type="scientific">Luteitalea pratensis</name>
    <dbReference type="NCBI Taxonomy" id="1855912"/>
    <lineage>
        <taxon>Bacteria</taxon>
        <taxon>Pseudomonadati</taxon>
        <taxon>Acidobacteriota</taxon>
        <taxon>Vicinamibacteria</taxon>
        <taxon>Vicinamibacterales</taxon>
        <taxon>Vicinamibacteraceae</taxon>
        <taxon>Luteitalea</taxon>
    </lineage>
</organism>
<dbReference type="AlphaFoldDB" id="A0A143PIC7"/>
<reference evidence="1 2" key="1">
    <citation type="journal article" date="2016" name="Genome Announc.">
        <title>First Complete Genome Sequence of a Subdivision 6 Acidobacterium Strain.</title>
        <authorList>
            <person name="Huang S."/>
            <person name="Vieira S."/>
            <person name="Bunk B."/>
            <person name="Riedel T."/>
            <person name="Sproer C."/>
            <person name="Overmann J."/>
        </authorList>
    </citation>
    <scope>NUCLEOTIDE SEQUENCE [LARGE SCALE GENOMIC DNA]</scope>
    <source>
        <strain evidence="2">DSM 100886 HEG_-6_39</strain>
    </source>
</reference>
<reference evidence="2" key="2">
    <citation type="submission" date="2016-04" db="EMBL/GenBank/DDBJ databases">
        <title>First Complete Genome Sequence of a Subdivision 6 Acidobacterium.</title>
        <authorList>
            <person name="Huang S."/>
            <person name="Vieira S."/>
            <person name="Bunk B."/>
            <person name="Riedel T."/>
            <person name="Sproeer C."/>
            <person name="Overmann J."/>
        </authorList>
    </citation>
    <scope>NUCLEOTIDE SEQUENCE [LARGE SCALE GENOMIC DNA]</scope>
    <source>
        <strain evidence="2">DSM 100886 HEG_-6_39</strain>
    </source>
</reference>
<dbReference type="RefSeq" id="WP_157898856.1">
    <property type="nucleotide sequence ID" value="NZ_CP015136.1"/>
</dbReference>
<evidence type="ECO:0000313" key="1">
    <source>
        <dbReference type="EMBL" id="AMY08307.1"/>
    </source>
</evidence>
<evidence type="ECO:0000313" key="2">
    <source>
        <dbReference type="Proteomes" id="UP000076079"/>
    </source>
</evidence>
<dbReference type="KEGG" id="abac:LuPra_01501"/>